<dbReference type="KEGG" id="csb:CLSA_c16830"/>
<organism evidence="2 3">
    <name type="scientific">Clostridium saccharobutylicum DSM 13864</name>
    <dbReference type="NCBI Taxonomy" id="1345695"/>
    <lineage>
        <taxon>Bacteria</taxon>
        <taxon>Bacillati</taxon>
        <taxon>Bacillota</taxon>
        <taxon>Clostridia</taxon>
        <taxon>Eubacteriales</taxon>
        <taxon>Clostridiaceae</taxon>
        <taxon>Clostridium</taxon>
    </lineage>
</organism>
<dbReference type="OrthoDB" id="357176at2"/>
<dbReference type="HOGENOM" id="CLU_048109_0_1_9"/>
<dbReference type="GeneID" id="55474172"/>
<evidence type="ECO:0000313" key="3">
    <source>
        <dbReference type="Proteomes" id="UP000017118"/>
    </source>
</evidence>
<sequence>MNTEIRTIEELTINAFPALQTEIYDGWILRFSNVYTYRANCICPIYSSENNILDKLHFCENKYISRGLPSIFKITSNTDNELDRTLENKGYRKVKTVNLMYRSIEAMSIGNIEGVEISNHIDDEWLDASISLSEIKRIDLQEIQCKMLKNIASSLVCVKAKENGLVVGCGLGIIDNGFIGLYDIHVDKKYRRRGIGLNICKAILKFGIENNVDKAYLQVHSLNDKAINMYNTF</sequence>
<proteinExistence type="predicted"/>
<dbReference type="Gene3D" id="3.40.630.30">
    <property type="match status" value="1"/>
</dbReference>
<name>U5MQ79_CLOSA</name>
<dbReference type="GO" id="GO:0016747">
    <property type="term" value="F:acyltransferase activity, transferring groups other than amino-acyl groups"/>
    <property type="evidence" value="ECO:0007669"/>
    <property type="project" value="InterPro"/>
</dbReference>
<dbReference type="AlphaFoldDB" id="U5MQ79"/>
<dbReference type="eggNOG" id="COG0456">
    <property type="taxonomic scope" value="Bacteria"/>
</dbReference>
<evidence type="ECO:0000313" key="2">
    <source>
        <dbReference type="EMBL" id="AGX42678.1"/>
    </source>
</evidence>
<accession>U5MQ79</accession>
<protein>
    <submittedName>
        <fullName evidence="2">Acetyltransferase</fullName>
    </submittedName>
</protein>
<reference evidence="2 3" key="1">
    <citation type="journal article" date="2013" name="Genome Announc.">
        <title>Complete Genome Sequence of the Solvent Producer Clostridium saccharobutylicum NCP262 (DSM 13864).</title>
        <authorList>
            <person name="Poehlein A."/>
            <person name="Hartwich K."/>
            <person name="Krabben P."/>
            <person name="Ehrenreich A."/>
            <person name="Liebl W."/>
            <person name="Durre P."/>
            <person name="Gottschalk G."/>
            <person name="Daniel R."/>
        </authorList>
    </citation>
    <scope>NUCLEOTIDE SEQUENCE [LARGE SCALE GENOMIC DNA]</scope>
    <source>
        <strain evidence="2">DSM 13864</strain>
    </source>
</reference>
<evidence type="ECO:0000259" key="1">
    <source>
        <dbReference type="PROSITE" id="PS51186"/>
    </source>
</evidence>
<dbReference type="Proteomes" id="UP000017118">
    <property type="component" value="Chromosome"/>
</dbReference>
<dbReference type="PATRIC" id="fig|1345695.10.peg.3804"/>
<gene>
    <name evidence="2" type="ORF">CLSA_c16830</name>
</gene>
<dbReference type="InterPro" id="IPR016181">
    <property type="entry name" value="Acyl_CoA_acyltransferase"/>
</dbReference>
<dbReference type="Pfam" id="PF24553">
    <property type="entry name" value="Rv0428c_C"/>
    <property type="match status" value="1"/>
</dbReference>
<feature type="domain" description="N-acetyltransferase" evidence="1">
    <location>
        <begin position="99"/>
        <end position="233"/>
    </location>
</feature>
<keyword evidence="3" id="KW-1185">Reference proteome</keyword>
<dbReference type="PROSITE" id="PS51186">
    <property type="entry name" value="GNAT"/>
    <property type="match status" value="1"/>
</dbReference>
<dbReference type="CDD" id="cd04301">
    <property type="entry name" value="NAT_SF"/>
    <property type="match status" value="1"/>
</dbReference>
<dbReference type="InterPro" id="IPR056935">
    <property type="entry name" value="Rv0428c-like_C"/>
</dbReference>
<keyword evidence="2" id="KW-0808">Transferase</keyword>
<dbReference type="SUPFAM" id="SSF55729">
    <property type="entry name" value="Acyl-CoA N-acyltransferases (Nat)"/>
    <property type="match status" value="1"/>
</dbReference>
<dbReference type="EMBL" id="CP006721">
    <property type="protein sequence ID" value="AGX42678.1"/>
    <property type="molecule type" value="Genomic_DNA"/>
</dbReference>
<dbReference type="RefSeq" id="WP_022745202.1">
    <property type="nucleotide sequence ID" value="NC_022571.1"/>
</dbReference>
<dbReference type="InterPro" id="IPR000182">
    <property type="entry name" value="GNAT_dom"/>
</dbReference>